<dbReference type="InterPro" id="IPR028896">
    <property type="entry name" value="GcvT/YgfZ/DmdA"/>
</dbReference>
<proteinExistence type="predicted"/>
<dbReference type="RefSeq" id="WP_114453782.1">
    <property type="nucleotide sequence ID" value="NZ_QPJC01000009.1"/>
</dbReference>
<dbReference type="PANTHER" id="PTHR43757">
    <property type="entry name" value="AMINOMETHYLTRANSFERASE"/>
    <property type="match status" value="1"/>
</dbReference>
<comment type="caution">
    <text evidence="2">The sequence shown here is derived from an EMBL/GenBank/DDBJ whole genome shotgun (WGS) entry which is preliminary data.</text>
</comment>
<dbReference type="Proteomes" id="UP000253495">
    <property type="component" value="Unassembled WGS sequence"/>
</dbReference>
<evidence type="ECO:0000313" key="2">
    <source>
        <dbReference type="EMBL" id="RCW40962.1"/>
    </source>
</evidence>
<dbReference type="PANTHER" id="PTHR43757:SF2">
    <property type="entry name" value="AMINOMETHYLTRANSFERASE, MITOCHONDRIAL"/>
    <property type="match status" value="1"/>
</dbReference>
<gene>
    <name evidence="2" type="ORF">DFQ14_10939</name>
</gene>
<sequence length="467" mass="51774">MSAKNLQEVLDQSGNTVDLLRNSQLGAFIYPVVPAEFTNWRREVTAWRETAVLFDQTHHMVNLFVSGPDALRLLSETGINSMANFPVDSAKQFVPVSPEGGVIGDGVLFRLADEEFVFVGRAPVANWLTFRAGKGYNVDIRWDERSPSRPYGNAVTRDLWRFQIQGPNAWKVIEKVNGGPVEQLRFFRMGSMNVAGEQVRTLRHGMAGAPGLEIWGPYESYGKVRDTILEAGREFGLEPAGARAYSCNTLESGWIPSPLPAVYTSEEMRPYREWLGADSYEAVNALAGSFVSDRIEDYYLNPWELGYGPFVKFDHDFVGRDALEAINPETQRRKVTLAWNAEDVTKLLASPLNQDGPDYQFFDLPNANYGSSNFDSVVDAEGRQVGLSLFTGYSANERTVLSLATVDPDVPLGAEVTVIWGEPDGGTRKSTVQPHEQFAVRAVVSPAPYSAVARENYRPGWRTAAAV</sequence>
<dbReference type="Gene3D" id="3.30.1360.120">
    <property type="entry name" value="Probable tRNA modification gtpase trme, domain 1"/>
    <property type="match status" value="1"/>
</dbReference>
<evidence type="ECO:0000259" key="1">
    <source>
        <dbReference type="Pfam" id="PF01571"/>
    </source>
</evidence>
<dbReference type="GO" id="GO:0032259">
    <property type="term" value="P:methylation"/>
    <property type="evidence" value="ECO:0007669"/>
    <property type="project" value="UniProtKB-KW"/>
</dbReference>
<dbReference type="SUPFAM" id="SSF103025">
    <property type="entry name" value="Folate-binding domain"/>
    <property type="match status" value="1"/>
</dbReference>
<accession>A0A368VJL9</accession>
<dbReference type="InterPro" id="IPR027266">
    <property type="entry name" value="TrmE/GcvT-like"/>
</dbReference>
<dbReference type="EMBL" id="QPJC01000009">
    <property type="protein sequence ID" value="RCW40962.1"/>
    <property type="molecule type" value="Genomic_DNA"/>
</dbReference>
<organism evidence="2 3">
    <name type="scientific">Halopolyspora algeriensis</name>
    <dbReference type="NCBI Taxonomy" id="1500506"/>
    <lineage>
        <taxon>Bacteria</taxon>
        <taxon>Bacillati</taxon>
        <taxon>Actinomycetota</taxon>
        <taxon>Actinomycetes</taxon>
        <taxon>Actinomycetes incertae sedis</taxon>
        <taxon>Halopolyspora</taxon>
    </lineage>
</organism>
<protein>
    <submittedName>
        <fullName evidence="2">Aminomethyltransferase</fullName>
    </submittedName>
</protein>
<feature type="domain" description="GCVT N-terminal" evidence="1">
    <location>
        <begin position="36"/>
        <end position="255"/>
    </location>
</feature>
<reference evidence="2 3" key="1">
    <citation type="submission" date="2018-07" db="EMBL/GenBank/DDBJ databases">
        <title>Genomic Encyclopedia of Type Strains, Phase III (KMG-III): the genomes of soil and plant-associated and newly described type strains.</title>
        <authorList>
            <person name="Whitman W."/>
        </authorList>
    </citation>
    <scope>NUCLEOTIDE SEQUENCE [LARGE SCALE GENOMIC DNA]</scope>
    <source>
        <strain evidence="2 3">CECT 8575</strain>
    </source>
</reference>
<keyword evidence="2" id="KW-0489">Methyltransferase</keyword>
<dbReference type="OrthoDB" id="2055370at2"/>
<dbReference type="AlphaFoldDB" id="A0A368VJL9"/>
<keyword evidence="3" id="KW-1185">Reference proteome</keyword>
<dbReference type="GO" id="GO:0008168">
    <property type="term" value="F:methyltransferase activity"/>
    <property type="evidence" value="ECO:0007669"/>
    <property type="project" value="UniProtKB-KW"/>
</dbReference>
<name>A0A368VJL9_9ACTN</name>
<dbReference type="Pfam" id="PF01571">
    <property type="entry name" value="GCV_T"/>
    <property type="match status" value="1"/>
</dbReference>
<keyword evidence="2" id="KW-0808">Transferase</keyword>
<evidence type="ECO:0000313" key="3">
    <source>
        <dbReference type="Proteomes" id="UP000253495"/>
    </source>
</evidence>
<dbReference type="InterPro" id="IPR006222">
    <property type="entry name" value="GCVT_N"/>
</dbReference>